<keyword evidence="2" id="KW-0472">Membrane</keyword>
<gene>
    <name evidence="4" type="ORF">LVIROSA_LOCUS9601</name>
</gene>
<accession>A0AAU9M6P9</accession>
<dbReference type="PANTHER" id="PTHR47662:SF1">
    <property type="entry name" value="RING-TYPE DOMAIN-CONTAINING PROTEIN"/>
    <property type="match status" value="1"/>
</dbReference>
<sequence>MVLYIGFNETGFPKWFIYLCFVLCSIQNIVLCLFRVTGIFSFVEYHDRDHQKQFERSHVSAVLTRELLVVTTFKDIQRKDLPERCAVCLNDFVGDDKIRCLQNCTHIFHLGCLDRWMGQVQGTCPICRTPILPYACQEEYNKRLKIANRLHN</sequence>
<dbReference type="Proteomes" id="UP001157418">
    <property type="component" value="Unassembled WGS sequence"/>
</dbReference>
<evidence type="ECO:0000256" key="1">
    <source>
        <dbReference type="PROSITE-ProRule" id="PRU00175"/>
    </source>
</evidence>
<keyword evidence="2" id="KW-0812">Transmembrane</keyword>
<keyword evidence="5" id="KW-1185">Reference proteome</keyword>
<dbReference type="PROSITE" id="PS50089">
    <property type="entry name" value="ZF_RING_2"/>
    <property type="match status" value="1"/>
</dbReference>
<feature type="domain" description="RING-type" evidence="3">
    <location>
        <begin position="85"/>
        <end position="128"/>
    </location>
</feature>
<reference evidence="4 5" key="1">
    <citation type="submission" date="2022-01" db="EMBL/GenBank/DDBJ databases">
        <authorList>
            <person name="Xiong W."/>
            <person name="Schranz E."/>
        </authorList>
    </citation>
    <scope>NUCLEOTIDE SEQUENCE [LARGE SCALE GENOMIC DNA]</scope>
</reference>
<evidence type="ECO:0000256" key="2">
    <source>
        <dbReference type="SAM" id="Phobius"/>
    </source>
</evidence>
<protein>
    <recommendedName>
        <fullName evidence="3">RING-type domain-containing protein</fullName>
    </recommendedName>
</protein>
<feature type="transmembrane region" description="Helical" evidence="2">
    <location>
        <begin position="15"/>
        <end position="43"/>
    </location>
</feature>
<keyword evidence="1" id="KW-0479">Metal-binding</keyword>
<dbReference type="EMBL" id="CAKMRJ010001112">
    <property type="protein sequence ID" value="CAH1422257.1"/>
    <property type="molecule type" value="Genomic_DNA"/>
</dbReference>
<evidence type="ECO:0000313" key="5">
    <source>
        <dbReference type="Proteomes" id="UP001157418"/>
    </source>
</evidence>
<keyword evidence="2" id="KW-1133">Transmembrane helix</keyword>
<comment type="caution">
    <text evidence="4">The sequence shown here is derived from an EMBL/GenBank/DDBJ whole genome shotgun (WGS) entry which is preliminary data.</text>
</comment>
<name>A0AAU9M6P9_9ASTR</name>
<proteinExistence type="predicted"/>
<dbReference type="AlphaFoldDB" id="A0AAU9M6P9"/>
<evidence type="ECO:0000313" key="4">
    <source>
        <dbReference type="EMBL" id="CAH1422257.1"/>
    </source>
</evidence>
<dbReference type="InterPro" id="IPR013083">
    <property type="entry name" value="Znf_RING/FYVE/PHD"/>
</dbReference>
<dbReference type="SMART" id="SM00184">
    <property type="entry name" value="RING"/>
    <property type="match status" value="1"/>
</dbReference>
<keyword evidence="1" id="KW-0863">Zinc-finger</keyword>
<dbReference type="PANTHER" id="PTHR47662">
    <property type="entry name" value="RING-TYPE DOMAIN-CONTAINING PROTEIN"/>
    <property type="match status" value="1"/>
</dbReference>
<organism evidence="4 5">
    <name type="scientific">Lactuca virosa</name>
    <dbReference type="NCBI Taxonomy" id="75947"/>
    <lineage>
        <taxon>Eukaryota</taxon>
        <taxon>Viridiplantae</taxon>
        <taxon>Streptophyta</taxon>
        <taxon>Embryophyta</taxon>
        <taxon>Tracheophyta</taxon>
        <taxon>Spermatophyta</taxon>
        <taxon>Magnoliopsida</taxon>
        <taxon>eudicotyledons</taxon>
        <taxon>Gunneridae</taxon>
        <taxon>Pentapetalae</taxon>
        <taxon>asterids</taxon>
        <taxon>campanulids</taxon>
        <taxon>Asterales</taxon>
        <taxon>Asteraceae</taxon>
        <taxon>Cichorioideae</taxon>
        <taxon>Cichorieae</taxon>
        <taxon>Lactucinae</taxon>
        <taxon>Lactuca</taxon>
    </lineage>
</organism>
<evidence type="ECO:0000259" key="3">
    <source>
        <dbReference type="PROSITE" id="PS50089"/>
    </source>
</evidence>
<dbReference type="SUPFAM" id="SSF57850">
    <property type="entry name" value="RING/U-box"/>
    <property type="match status" value="1"/>
</dbReference>
<dbReference type="Gene3D" id="3.30.40.10">
    <property type="entry name" value="Zinc/RING finger domain, C3HC4 (zinc finger)"/>
    <property type="match status" value="1"/>
</dbReference>
<dbReference type="InterPro" id="IPR001841">
    <property type="entry name" value="Znf_RING"/>
</dbReference>
<dbReference type="GO" id="GO:0008270">
    <property type="term" value="F:zinc ion binding"/>
    <property type="evidence" value="ECO:0007669"/>
    <property type="project" value="UniProtKB-KW"/>
</dbReference>
<dbReference type="Pfam" id="PF13639">
    <property type="entry name" value="zf-RING_2"/>
    <property type="match status" value="1"/>
</dbReference>
<keyword evidence="1" id="KW-0862">Zinc</keyword>